<feature type="domain" description="Apple" evidence="1">
    <location>
        <begin position="35"/>
        <end position="85"/>
    </location>
</feature>
<dbReference type="VEuPathDB" id="ToxoDB:CSUI_009620"/>
<name>A0A2C6KJH5_9APIC</name>
<dbReference type="Proteomes" id="UP000221165">
    <property type="component" value="Unassembled WGS sequence"/>
</dbReference>
<dbReference type="GeneID" id="94432944"/>
<accession>A0A2C6KJH5</accession>
<protein>
    <recommendedName>
        <fullName evidence="1">Apple domain-containing protein</fullName>
    </recommendedName>
</protein>
<evidence type="ECO:0000259" key="1">
    <source>
        <dbReference type="PROSITE" id="PS50948"/>
    </source>
</evidence>
<dbReference type="PROSITE" id="PS50948">
    <property type="entry name" value="PAN"/>
    <property type="match status" value="1"/>
</dbReference>
<dbReference type="RefSeq" id="XP_067918291.1">
    <property type="nucleotide sequence ID" value="XM_068069733.1"/>
</dbReference>
<organism evidence="2 3">
    <name type="scientific">Cystoisospora suis</name>
    <dbReference type="NCBI Taxonomy" id="483139"/>
    <lineage>
        <taxon>Eukaryota</taxon>
        <taxon>Sar</taxon>
        <taxon>Alveolata</taxon>
        <taxon>Apicomplexa</taxon>
        <taxon>Conoidasida</taxon>
        <taxon>Coccidia</taxon>
        <taxon>Eucoccidiorida</taxon>
        <taxon>Eimeriorina</taxon>
        <taxon>Sarcocystidae</taxon>
        <taxon>Cystoisospora</taxon>
    </lineage>
</organism>
<gene>
    <name evidence="2" type="ORF">CSUI_009620</name>
</gene>
<sequence>KSKRCYLKKGEPKWYDYKGDMSATRTCRLNFEPSCYRPHDAGSKTPSIKVTTVKAATADKGMKECQDLCKAEATCTHFTFNKNTK</sequence>
<dbReference type="InterPro" id="IPR003609">
    <property type="entry name" value="Pan_app"/>
</dbReference>
<dbReference type="EMBL" id="MIGC01005811">
    <property type="protein sequence ID" value="PHJ16564.1"/>
    <property type="molecule type" value="Genomic_DNA"/>
</dbReference>
<evidence type="ECO:0000313" key="3">
    <source>
        <dbReference type="Proteomes" id="UP000221165"/>
    </source>
</evidence>
<proteinExistence type="predicted"/>
<feature type="non-terminal residue" evidence="2">
    <location>
        <position position="1"/>
    </location>
</feature>
<keyword evidence="3" id="KW-1185">Reference proteome</keyword>
<dbReference type="AlphaFoldDB" id="A0A2C6KJH5"/>
<comment type="caution">
    <text evidence="2">The sequence shown here is derived from an EMBL/GenBank/DDBJ whole genome shotgun (WGS) entry which is preliminary data.</text>
</comment>
<reference evidence="2 3" key="1">
    <citation type="journal article" date="2017" name="Int. J. Parasitol.">
        <title>The genome of the protozoan parasite Cystoisospora suis and a reverse vaccinology approach to identify vaccine candidates.</title>
        <authorList>
            <person name="Palmieri N."/>
            <person name="Shrestha A."/>
            <person name="Ruttkowski B."/>
            <person name="Beck T."/>
            <person name="Vogl C."/>
            <person name="Tomley F."/>
            <person name="Blake D.P."/>
            <person name="Joachim A."/>
        </authorList>
    </citation>
    <scope>NUCLEOTIDE SEQUENCE [LARGE SCALE GENOMIC DNA]</scope>
    <source>
        <strain evidence="2 3">Wien I</strain>
    </source>
</reference>
<dbReference type="Pfam" id="PF00024">
    <property type="entry name" value="PAN_1"/>
    <property type="match status" value="1"/>
</dbReference>
<evidence type="ECO:0000313" key="2">
    <source>
        <dbReference type="EMBL" id="PHJ16564.1"/>
    </source>
</evidence>
<dbReference type="Gene3D" id="3.50.4.10">
    <property type="entry name" value="Hepatocyte Growth Factor"/>
    <property type="match status" value="1"/>
</dbReference>
<feature type="non-terminal residue" evidence="2">
    <location>
        <position position="85"/>
    </location>
</feature>